<protein>
    <submittedName>
        <fullName evidence="1">Uncharacterized protein</fullName>
    </submittedName>
</protein>
<proteinExistence type="predicted"/>
<sequence length="34" mass="3713">MTPVSFNLSTSAFNANFFSSDQSLLRCFTGFAFG</sequence>
<dbReference type="EMBL" id="GBRH01170438">
    <property type="protein sequence ID" value="JAE27458.1"/>
    <property type="molecule type" value="Transcribed_RNA"/>
</dbReference>
<reference evidence="1" key="2">
    <citation type="journal article" date="2015" name="Data Brief">
        <title>Shoot transcriptome of the giant reed, Arundo donax.</title>
        <authorList>
            <person name="Barrero R.A."/>
            <person name="Guerrero F.D."/>
            <person name="Moolhuijzen P."/>
            <person name="Goolsby J.A."/>
            <person name="Tidwell J."/>
            <person name="Bellgard S.E."/>
            <person name="Bellgard M.I."/>
        </authorList>
    </citation>
    <scope>NUCLEOTIDE SEQUENCE</scope>
    <source>
        <tissue evidence="1">Shoot tissue taken approximately 20 cm above the soil surface</tissue>
    </source>
</reference>
<name>A0A0A9H3K8_ARUDO</name>
<evidence type="ECO:0000313" key="1">
    <source>
        <dbReference type="EMBL" id="JAE27458.1"/>
    </source>
</evidence>
<dbReference type="AlphaFoldDB" id="A0A0A9H3K8"/>
<accession>A0A0A9H3K8</accession>
<reference evidence="1" key="1">
    <citation type="submission" date="2014-09" db="EMBL/GenBank/DDBJ databases">
        <authorList>
            <person name="Magalhaes I.L.F."/>
            <person name="Oliveira U."/>
            <person name="Santos F.R."/>
            <person name="Vidigal T.H.D.A."/>
            <person name="Brescovit A.D."/>
            <person name="Santos A.J."/>
        </authorList>
    </citation>
    <scope>NUCLEOTIDE SEQUENCE</scope>
    <source>
        <tissue evidence="1">Shoot tissue taken approximately 20 cm above the soil surface</tissue>
    </source>
</reference>
<organism evidence="1">
    <name type="scientific">Arundo donax</name>
    <name type="common">Giant reed</name>
    <name type="synonym">Donax arundinaceus</name>
    <dbReference type="NCBI Taxonomy" id="35708"/>
    <lineage>
        <taxon>Eukaryota</taxon>
        <taxon>Viridiplantae</taxon>
        <taxon>Streptophyta</taxon>
        <taxon>Embryophyta</taxon>
        <taxon>Tracheophyta</taxon>
        <taxon>Spermatophyta</taxon>
        <taxon>Magnoliopsida</taxon>
        <taxon>Liliopsida</taxon>
        <taxon>Poales</taxon>
        <taxon>Poaceae</taxon>
        <taxon>PACMAD clade</taxon>
        <taxon>Arundinoideae</taxon>
        <taxon>Arundineae</taxon>
        <taxon>Arundo</taxon>
    </lineage>
</organism>